<dbReference type="InterPro" id="IPR036526">
    <property type="entry name" value="C-N_Hydrolase_sf"/>
</dbReference>
<comment type="caution">
    <text evidence="1">The sequence shown here is derived from an EMBL/GenBank/DDBJ whole genome shotgun (WGS) entry which is preliminary data.</text>
</comment>
<dbReference type="RefSeq" id="WP_067713258.1">
    <property type="nucleotide sequence ID" value="NZ_LPVJ01000011.1"/>
</dbReference>
<protein>
    <recommendedName>
        <fullName evidence="3">CN hydrolase domain-containing protein</fullName>
    </recommendedName>
</protein>
<dbReference type="Proteomes" id="UP000053557">
    <property type="component" value="Unassembled WGS sequence"/>
</dbReference>
<keyword evidence="2" id="KW-1185">Reference proteome</keyword>
<gene>
    <name evidence="1" type="ORF">ATW55_00265</name>
</gene>
<name>A0A101XS70_9BACL</name>
<dbReference type="Gene3D" id="3.60.110.10">
    <property type="entry name" value="Carbon-nitrogen hydrolase"/>
    <property type="match status" value="1"/>
</dbReference>
<evidence type="ECO:0000313" key="1">
    <source>
        <dbReference type="EMBL" id="KUO96555.1"/>
    </source>
</evidence>
<dbReference type="SUPFAM" id="SSF56317">
    <property type="entry name" value="Carbon-nitrogen hydrolase"/>
    <property type="match status" value="1"/>
</dbReference>
<dbReference type="EMBL" id="LPVJ01000011">
    <property type="protein sequence ID" value="KUO96555.1"/>
    <property type="molecule type" value="Genomic_DNA"/>
</dbReference>
<evidence type="ECO:0000313" key="2">
    <source>
        <dbReference type="Proteomes" id="UP000053557"/>
    </source>
</evidence>
<sequence>MNWRINTYQIGSEAAIREEILHTCDRAQIGEILIFPEYAAYTAEESERTLDALIKKAREKRVTIVTTLNLATSLLPHSKPNHRYNALTLITPQGELHVPAAKTTPQSFEMVQYSARFPKINVTPYDFIRRVTLMQGDETKTCVFSVCSDLYVLLFGGTDFNDLQADIGIFPGNFGRGAERAARRVIERLRTAGVFTETIFCNPVQLTKKPDQLPIVLPATDHDLRTAPAVPLTDAERIKLFRENVLLYVDETVEHFVSMAELTPMHNGRLTIPMSLIDASPTLEYDDTPINLNP</sequence>
<evidence type="ECO:0008006" key="3">
    <source>
        <dbReference type="Google" id="ProtNLM"/>
    </source>
</evidence>
<reference evidence="1 2" key="1">
    <citation type="submission" date="2015-12" db="EMBL/GenBank/DDBJ databases">
        <title>Draft genome sequence of Acidibacillus ferrooxidans ITV001, isolated from a chalcopyrite acid mine drainage site in Brazil.</title>
        <authorList>
            <person name="Dall'Agnol H."/>
            <person name="Nancucheo I."/>
            <person name="Johnson B."/>
            <person name="Oliveira R."/>
            <person name="Leite L."/>
            <person name="Pylro V."/>
            <person name="Nunes G.L."/>
            <person name="Tzotzos G."/>
            <person name="Fernandes G.R."/>
            <person name="Dutra J."/>
            <person name="Orellana S.C."/>
            <person name="Oliveira G."/>
        </authorList>
    </citation>
    <scope>NUCLEOTIDE SEQUENCE [LARGE SCALE GENOMIC DNA]</scope>
    <source>
        <strain evidence="2">ITV01</strain>
    </source>
</reference>
<dbReference type="AlphaFoldDB" id="A0A101XS70"/>
<proteinExistence type="predicted"/>
<accession>A0A101XS70</accession>
<organism evidence="1 2">
    <name type="scientific">Ferroacidibacillus organovorans</name>
    <dbReference type="NCBI Taxonomy" id="1765683"/>
    <lineage>
        <taxon>Bacteria</taxon>
        <taxon>Bacillati</taxon>
        <taxon>Bacillota</taxon>
        <taxon>Bacilli</taxon>
        <taxon>Bacillales</taxon>
        <taxon>Alicyclobacillaceae</taxon>
        <taxon>Ferroacidibacillus</taxon>
    </lineage>
</organism>
<dbReference type="OrthoDB" id="2679900at2"/>